<gene>
    <name evidence="6" type="primary">rpsK</name>
    <name evidence="7" type="ORF">AUJ40_00020</name>
</gene>
<dbReference type="NCBIfam" id="NF003698">
    <property type="entry name" value="PRK05309.1"/>
    <property type="match status" value="1"/>
</dbReference>
<dbReference type="SUPFAM" id="SSF53137">
    <property type="entry name" value="Translational machinery components"/>
    <property type="match status" value="1"/>
</dbReference>
<evidence type="ECO:0000256" key="5">
    <source>
        <dbReference type="ARBA" id="ARBA00023274"/>
    </source>
</evidence>
<dbReference type="Gene3D" id="3.30.420.80">
    <property type="entry name" value="Ribosomal protein S11"/>
    <property type="match status" value="1"/>
</dbReference>
<dbReference type="InterPro" id="IPR019981">
    <property type="entry name" value="Ribosomal_uS11_bac-type"/>
</dbReference>
<keyword evidence="5 6" id="KW-0687">Ribonucleoprotein</keyword>
<dbReference type="EMBL" id="MNUJ01000001">
    <property type="protein sequence ID" value="OIN90312.1"/>
    <property type="molecule type" value="Genomic_DNA"/>
</dbReference>
<dbReference type="GO" id="GO:0019843">
    <property type="term" value="F:rRNA binding"/>
    <property type="evidence" value="ECO:0007669"/>
    <property type="project" value="UniProtKB-UniRule"/>
</dbReference>
<dbReference type="HAMAP" id="MF_01310">
    <property type="entry name" value="Ribosomal_uS11"/>
    <property type="match status" value="1"/>
</dbReference>
<comment type="subunit">
    <text evidence="6">Part of the 30S ribosomal subunit. Interacts with proteins S7 and S18. Binds to IF-3.</text>
</comment>
<keyword evidence="4 6" id="KW-0689">Ribosomal protein</keyword>
<dbReference type="GO" id="GO:0006412">
    <property type="term" value="P:translation"/>
    <property type="evidence" value="ECO:0007669"/>
    <property type="project" value="UniProtKB-UniRule"/>
</dbReference>
<comment type="function">
    <text evidence="6">Located on the platform of the 30S subunit, it bridges several disparate RNA helices of the 16S rRNA. Forms part of the Shine-Dalgarno cleft in the 70S ribosome.</text>
</comment>
<dbReference type="PIRSF" id="PIRSF002131">
    <property type="entry name" value="Ribosomal_S11"/>
    <property type="match status" value="1"/>
</dbReference>
<organism evidence="7 8">
    <name type="scientific">Candidatus Berkelbacteria bacterium CG1_02_42_45</name>
    <dbReference type="NCBI Taxonomy" id="1805036"/>
    <lineage>
        <taxon>Bacteria</taxon>
        <taxon>Candidatus Berkelbacteria</taxon>
    </lineage>
</organism>
<proteinExistence type="inferred from homology"/>
<dbReference type="Proteomes" id="UP000182753">
    <property type="component" value="Unassembled WGS sequence"/>
</dbReference>
<evidence type="ECO:0000313" key="7">
    <source>
        <dbReference type="EMBL" id="OIN90312.1"/>
    </source>
</evidence>
<protein>
    <recommendedName>
        <fullName evidence="6">Small ribosomal subunit protein uS11</fullName>
    </recommendedName>
</protein>
<keyword evidence="3 6" id="KW-0694">RNA-binding</keyword>
<reference evidence="7 8" key="1">
    <citation type="journal article" date="2016" name="Environ. Microbiol.">
        <title>Genomic resolution of a cold subsurface aquifer community provides metabolic insights for novel microbes adapted to high CO concentrations.</title>
        <authorList>
            <person name="Probst A.J."/>
            <person name="Castelle C.J."/>
            <person name="Singh A."/>
            <person name="Brown C.T."/>
            <person name="Anantharaman K."/>
            <person name="Sharon I."/>
            <person name="Hug L.A."/>
            <person name="Burstein D."/>
            <person name="Emerson J.B."/>
            <person name="Thomas B.C."/>
            <person name="Banfield J.F."/>
        </authorList>
    </citation>
    <scope>NUCLEOTIDE SEQUENCE [LARGE SCALE GENOMIC DNA]</scope>
    <source>
        <strain evidence="7">CG1_02_42_45</strain>
    </source>
</reference>
<dbReference type="InterPro" id="IPR001971">
    <property type="entry name" value="Ribosomal_uS11"/>
</dbReference>
<dbReference type="NCBIfam" id="TIGR03632">
    <property type="entry name" value="uS11_bact"/>
    <property type="match status" value="1"/>
</dbReference>
<sequence>MVTKTAKTTSKKKKILQPVVSGNVYIQSSFNNTIVTVTDEQGNVIAWASAGSIGFKGAKKSTPYAASLAASAAIEKAKLRGLRKAQIYISGVGSGRDSAVRAFHNANIEVELIKDITPISHNGCRRKKVRRV</sequence>
<evidence type="ECO:0000256" key="6">
    <source>
        <dbReference type="HAMAP-Rule" id="MF_01310"/>
    </source>
</evidence>
<accession>A0A1J4RTD6</accession>
<name>A0A1J4RTD6_9BACT</name>
<dbReference type="InterPro" id="IPR036967">
    <property type="entry name" value="Ribosomal_uS11_sf"/>
</dbReference>
<dbReference type="GO" id="GO:1990904">
    <property type="term" value="C:ribonucleoprotein complex"/>
    <property type="evidence" value="ECO:0007669"/>
    <property type="project" value="UniProtKB-KW"/>
</dbReference>
<dbReference type="GO" id="GO:0003735">
    <property type="term" value="F:structural constituent of ribosome"/>
    <property type="evidence" value="ECO:0007669"/>
    <property type="project" value="InterPro"/>
</dbReference>
<comment type="similarity">
    <text evidence="1 6">Belongs to the universal ribosomal protein uS11 family.</text>
</comment>
<dbReference type="FunFam" id="3.30.420.80:FF:000010">
    <property type="entry name" value="30S ribosomal protein S11"/>
    <property type="match status" value="1"/>
</dbReference>
<evidence type="ECO:0000256" key="4">
    <source>
        <dbReference type="ARBA" id="ARBA00022980"/>
    </source>
</evidence>
<dbReference type="GO" id="GO:0005840">
    <property type="term" value="C:ribosome"/>
    <property type="evidence" value="ECO:0007669"/>
    <property type="project" value="UniProtKB-KW"/>
</dbReference>
<dbReference type="Pfam" id="PF00411">
    <property type="entry name" value="Ribosomal_S11"/>
    <property type="match status" value="1"/>
</dbReference>
<comment type="caution">
    <text evidence="7">The sequence shown here is derived from an EMBL/GenBank/DDBJ whole genome shotgun (WGS) entry which is preliminary data.</text>
</comment>
<evidence type="ECO:0000256" key="1">
    <source>
        <dbReference type="ARBA" id="ARBA00006194"/>
    </source>
</evidence>
<keyword evidence="2 6" id="KW-0699">rRNA-binding</keyword>
<dbReference type="AlphaFoldDB" id="A0A1J4RTD6"/>
<evidence type="ECO:0000313" key="8">
    <source>
        <dbReference type="Proteomes" id="UP000182753"/>
    </source>
</evidence>
<evidence type="ECO:0000256" key="3">
    <source>
        <dbReference type="ARBA" id="ARBA00022884"/>
    </source>
</evidence>
<evidence type="ECO:0000256" key="2">
    <source>
        <dbReference type="ARBA" id="ARBA00022730"/>
    </source>
</evidence>
<dbReference type="PANTHER" id="PTHR11759">
    <property type="entry name" value="40S RIBOSOMAL PROTEIN S14/30S RIBOSOMAL PROTEIN S11"/>
    <property type="match status" value="1"/>
</dbReference>